<evidence type="ECO:0000256" key="3">
    <source>
        <dbReference type="ARBA" id="ARBA00022989"/>
    </source>
</evidence>
<dbReference type="PROSITE" id="PS50262">
    <property type="entry name" value="G_PROTEIN_RECEP_F1_2"/>
    <property type="match status" value="1"/>
</dbReference>
<dbReference type="InterPro" id="IPR000276">
    <property type="entry name" value="GPCR_Rhodpsn"/>
</dbReference>
<dbReference type="GO" id="GO:0016020">
    <property type="term" value="C:membrane"/>
    <property type="evidence" value="ECO:0007669"/>
    <property type="project" value="UniProtKB-SubCell"/>
</dbReference>
<evidence type="ECO:0000256" key="5">
    <source>
        <dbReference type="SAM" id="Phobius"/>
    </source>
</evidence>
<evidence type="ECO:0000259" key="6">
    <source>
        <dbReference type="PROSITE" id="PS50262"/>
    </source>
</evidence>
<evidence type="ECO:0000256" key="4">
    <source>
        <dbReference type="ARBA" id="ARBA00023136"/>
    </source>
</evidence>
<keyword evidence="8" id="KW-1185">Reference proteome</keyword>
<evidence type="ECO:0000256" key="2">
    <source>
        <dbReference type="ARBA" id="ARBA00022692"/>
    </source>
</evidence>
<feature type="transmembrane region" description="Helical" evidence="5">
    <location>
        <begin position="206"/>
        <end position="224"/>
    </location>
</feature>
<gene>
    <name evidence="7" type="ORF">WR25_02654</name>
</gene>
<dbReference type="OrthoDB" id="5797958at2759"/>
<evidence type="ECO:0000313" key="7">
    <source>
        <dbReference type="EMBL" id="PAV86166.1"/>
    </source>
</evidence>
<dbReference type="CDD" id="cd14978">
    <property type="entry name" value="7tmA_FMRFamide_R-like"/>
    <property type="match status" value="1"/>
</dbReference>
<dbReference type="PRINTS" id="PR00237">
    <property type="entry name" value="GPCRRHODOPSN"/>
</dbReference>
<feature type="transmembrane region" description="Helical" evidence="5">
    <location>
        <begin position="145"/>
        <end position="163"/>
    </location>
</feature>
<comment type="subcellular location">
    <subcellularLocation>
        <location evidence="1">Membrane</location>
    </subcellularLocation>
</comment>
<keyword evidence="4 5" id="KW-0472">Membrane</keyword>
<evidence type="ECO:0000256" key="1">
    <source>
        <dbReference type="ARBA" id="ARBA00004370"/>
    </source>
</evidence>
<dbReference type="Proteomes" id="UP000218231">
    <property type="component" value="Unassembled WGS sequence"/>
</dbReference>
<keyword evidence="2 5" id="KW-0812">Transmembrane</keyword>
<feature type="transmembrane region" description="Helical" evidence="5">
    <location>
        <begin position="104"/>
        <end position="125"/>
    </location>
</feature>
<sequence>MDEEEPDFWSLHCEVFDPEVERLIIVGVLGAAISIVSLVFNTFLFFVLLSNRRHRHSQFLYLIFLAFADIFISVAYLLLFPTLIYSDYFKWEWLAYAWFSYMRITITTSHLFISFSAFIIVAAAFERYLSIYKSNVRFSQKKRLIVLLITFIFASIAKLPVYFEQEVIRNHNCTGPYTYTAVPTELSETDPYKTAYKFWYRNVTTIFLPFIILFCLNIGIIVRLRQQQVGAKLFRFATSEHRQNIRSITLLLVSVTFSYLASNLLNVILYTWELIDKESLLDIEHRQYYTISTDLVSVFTVLSSACRLPIYFICNARIRLEILARLGRFCFILPFKESLTGRNVGTAIDRVVLTVAVGKFGSERPPAFSLVPEIVICKTHSMLSYGVHEKEKSRTSQMAITGNW</sequence>
<dbReference type="SUPFAM" id="SSF81321">
    <property type="entry name" value="Family A G protein-coupled receptor-like"/>
    <property type="match status" value="1"/>
</dbReference>
<dbReference type="InterPro" id="IPR017452">
    <property type="entry name" value="GPCR_Rhodpsn_7TM"/>
</dbReference>
<keyword evidence="3 5" id="KW-1133">Transmembrane helix</keyword>
<dbReference type="AlphaFoldDB" id="A0A2A2LIS5"/>
<reference evidence="7 8" key="1">
    <citation type="journal article" date="2017" name="Curr. Biol.">
        <title>Genome architecture and evolution of a unichromosomal asexual nematode.</title>
        <authorList>
            <person name="Fradin H."/>
            <person name="Zegar C."/>
            <person name="Gutwein M."/>
            <person name="Lucas J."/>
            <person name="Kovtun M."/>
            <person name="Corcoran D."/>
            <person name="Baugh L.R."/>
            <person name="Kiontke K."/>
            <person name="Gunsalus K."/>
            <person name="Fitch D.H."/>
            <person name="Piano F."/>
        </authorList>
    </citation>
    <scope>NUCLEOTIDE SEQUENCE [LARGE SCALE GENOMIC DNA]</scope>
    <source>
        <strain evidence="7">PF1309</strain>
    </source>
</reference>
<protein>
    <recommendedName>
        <fullName evidence="6">G-protein coupled receptors family 1 profile domain-containing protein</fullName>
    </recommendedName>
</protein>
<name>A0A2A2LIS5_9BILA</name>
<dbReference type="PANTHER" id="PTHR46709:SF13">
    <property type="entry name" value="G-PROTEIN COUPLED RECEPTORS FAMILY 1 PROFILE DOMAIN-CONTAINING PROTEIN"/>
    <property type="match status" value="1"/>
</dbReference>
<dbReference type="Pfam" id="PF00001">
    <property type="entry name" value="7tm_1"/>
    <property type="match status" value="1"/>
</dbReference>
<feature type="transmembrane region" description="Helical" evidence="5">
    <location>
        <begin position="245"/>
        <end position="268"/>
    </location>
</feature>
<dbReference type="GO" id="GO:0004930">
    <property type="term" value="F:G protein-coupled receptor activity"/>
    <property type="evidence" value="ECO:0007669"/>
    <property type="project" value="InterPro"/>
</dbReference>
<comment type="caution">
    <text evidence="7">The sequence shown here is derived from an EMBL/GenBank/DDBJ whole genome shotgun (WGS) entry which is preliminary data.</text>
</comment>
<dbReference type="PANTHER" id="PTHR46709">
    <property type="entry name" value="PROTEIN CBG23488-RELATED"/>
    <property type="match status" value="1"/>
</dbReference>
<dbReference type="Gene3D" id="1.20.1070.10">
    <property type="entry name" value="Rhodopsin 7-helix transmembrane proteins"/>
    <property type="match status" value="1"/>
</dbReference>
<accession>A0A2A2LIS5</accession>
<organism evidence="7 8">
    <name type="scientific">Diploscapter pachys</name>
    <dbReference type="NCBI Taxonomy" id="2018661"/>
    <lineage>
        <taxon>Eukaryota</taxon>
        <taxon>Metazoa</taxon>
        <taxon>Ecdysozoa</taxon>
        <taxon>Nematoda</taxon>
        <taxon>Chromadorea</taxon>
        <taxon>Rhabditida</taxon>
        <taxon>Rhabditina</taxon>
        <taxon>Rhabditomorpha</taxon>
        <taxon>Rhabditoidea</taxon>
        <taxon>Rhabditidae</taxon>
        <taxon>Diploscapter</taxon>
    </lineage>
</organism>
<proteinExistence type="predicted"/>
<dbReference type="EMBL" id="LIAE01006699">
    <property type="protein sequence ID" value="PAV86166.1"/>
    <property type="molecule type" value="Genomic_DNA"/>
</dbReference>
<feature type="transmembrane region" description="Helical" evidence="5">
    <location>
        <begin position="59"/>
        <end position="84"/>
    </location>
</feature>
<feature type="domain" description="G-protein coupled receptors family 1 profile" evidence="6">
    <location>
        <begin position="40"/>
        <end position="311"/>
    </location>
</feature>
<evidence type="ECO:0000313" key="8">
    <source>
        <dbReference type="Proteomes" id="UP000218231"/>
    </source>
</evidence>
<feature type="transmembrane region" description="Helical" evidence="5">
    <location>
        <begin position="24"/>
        <end position="47"/>
    </location>
</feature>